<keyword evidence="4 6" id="KW-0689">Ribosomal protein</keyword>
<keyword evidence="2 6" id="KW-0699">rRNA-binding</keyword>
<dbReference type="AlphaFoldDB" id="A0A4Q7DN29"/>
<gene>
    <name evidence="6" type="primary">rpsQ</name>
    <name evidence="8" type="ORF">EQU50_04795</name>
</gene>
<dbReference type="HAMAP" id="MF_01345_B">
    <property type="entry name" value="Ribosomal_uS17_B"/>
    <property type="match status" value="1"/>
</dbReference>
<evidence type="ECO:0000256" key="7">
    <source>
        <dbReference type="RuleBase" id="RU003872"/>
    </source>
</evidence>
<name>A0A4Q7DN29_9PROT</name>
<dbReference type="Proteomes" id="UP000293550">
    <property type="component" value="Unassembled WGS sequence"/>
</dbReference>
<dbReference type="PROSITE" id="PS00056">
    <property type="entry name" value="RIBOSOMAL_S17"/>
    <property type="match status" value="1"/>
</dbReference>
<dbReference type="NCBIfam" id="TIGR03635">
    <property type="entry name" value="uS17_bact"/>
    <property type="match status" value="1"/>
</dbReference>
<evidence type="ECO:0000256" key="2">
    <source>
        <dbReference type="ARBA" id="ARBA00022730"/>
    </source>
</evidence>
<evidence type="ECO:0000313" key="8">
    <source>
        <dbReference type="EMBL" id="RZI46256.1"/>
    </source>
</evidence>
<organism evidence="8 9">
    <name type="scientific">Candidatus Finniella inopinata</name>
    <dbReference type="NCBI Taxonomy" id="1696036"/>
    <lineage>
        <taxon>Bacteria</taxon>
        <taxon>Pseudomonadati</taxon>
        <taxon>Pseudomonadota</taxon>
        <taxon>Alphaproteobacteria</taxon>
        <taxon>Holosporales</taxon>
        <taxon>Candidatus Paracaedibacteraceae</taxon>
        <taxon>Candidatus Finniella</taxon>
    </lineage>
</organism>
<dbReference type="PRINTS" id="PR00973">
    <property type="entry name" value="RIBOSOMALS17"/>
</dbReference>
<evidence type="ECO:0000313" key="9">
    <source>
        <dbReference type="Proteomes" id="UP000293550"/>
    </source>
</evidence>
<dbReference type="CDD" id="cd00364">
    <property type="entry name" value="Ribosomal_uS17"/>
    <property type="match status" value="1"/>
</dbReference>
<comment type="similarity">
    <text evidence="1 6 7">Belongs to the universal ribosomal protein uS17 family.</text>
</comment>
<dbReference type="NCBIfam" id="NF004123">
    <property type="entry name" value="PRK05610.1"/>
    <property type="match status" value="1"/>
</dbReference>
<reference evidence="8 9" key="1">
    <citation type="submission" date="2018-10" db="EMBL/GenBank/DDBJ databases">
        <title>An updated phylogeny of the Alphaproteobacteria reveals that the parasitic Rickettsiales and Holosporales have independent origins.</title>
        <authorList>
            <person name="Munoz-Gomez S.A."/>
            <person name="Hess S."/>
            <person name="Burger G."/>
            <person name="Lang B.F."/>
            <person name="Susko E."/>
            <person name="Slamovits C.H."/>
            <person name="Roger A.J."/>
        </authorList>
    </citation>
    <scope>NUCLEOTIDE SEQUENCE [LARGE SCALE GENOMIC DNA]</scope>
    <source>
        <strain evidence="8">HOLO01</strain>
    </source>
</reference>
<comment type="caution">
    <text evidence="8">The sequence shown here is derived from an EMBL/GenBank/DDBJ whole genome shotgun (WGS) entry which is preliminary data.</text>
</comment>
<dbReference type="GO" id="GO:0003735">
    <property type="term" value="F:structural constituent of ribosome"/>
    <property type="evidence" value="ECO:0007669"/>
    <property type="project" value="UniProtKB-UniRule"/>
</dbReference>
<dbReference type="GO" id="GO:0019843">
    <property type="term" value="F:rRNA binding"/>
    <property type="evidence" value="ECO:0007669"/>
    <property type="project" value="UniProtKB-UniRule"/>
</dbReference>
<evidence type="ECO:0000256" key="4">
    <source>
        <dbReference type="ARBA" id="ARBA00022980"/>
    </source>
</evidence>
<dbReference type="InterPro" id="IPR012340">
    <property type="entry name" value="NA-bd_OB-fold"/>
</dbReference>
<dbReference type="InterPro" id="IPR000266">
    <property type="entry name" value="Ribosomal_uS17"/>
</dbReference>
<dbReference type="SUPFAM" id="SSF50249">
    <property type="entry name" value="Nucleic acid-binding proteins"/>
    <property type="match status" value="1"/>
</dbReference>
<keyword evidence="9" id="KW-1185">Reference proteome</keyword>
<dbReference type="OrthoDB" id="9811714at2"/>
<dbReference type="PANTHER" id="PTHR10744:SF1">
    <property type="entry name" value="SMALL RIBOSOMAL SUBUNIT PROTEIN US17M"/>
    <property type="match status" value="1"/>
</dbReference>
<proteinExistence type="inferred from homology"/>
<keyword evidence="3 6" id="KW-0694">RNA-binding</keyword>
<keyword evidence="5 6" id="KW-0687">Ribonucleoprotein</keyword>
<protein>
    <recommendedName>
        <fullName evidence="6">Small ribosomal subunit protein uS17</fullName>
    </recommendedName>
</protein>
<dbReference type="Pfam" id="PF00366">
    <property type="entry name" value="Ribosomal_S17"/>
    <property type="match status" value="1"/>
</dbReference>
<comment type="function">
    <text evidence="6">One of the primary rRNA binding proteins, it binds specifically to the 5'-end of 16S ribosomal RNA.</text>
</comment>
<dbReference type="PANTHER" id="PTHR10744">
    <property type="entry name" value="40S RIBOSOMAL PROTEIN S11 FAMILY MEMBER"/>
    <property type="match status" value="1"/>
</dbReference>
<dbReference type="EMBL" id="SCFB01000005">
    <property type="protein sequence ID" value="RZI46256.1"/>
    <property type="molecule type" value="Genomic_DNA"/>
</dbReference>
<evidence type="ECO:0000256" key="5">
    <source>
        <dbReference type="ARBA" id="ARBA00023274"/>
    </source>
</evidence>
<evidence type="ECO:0000256" key="1">
    <source>
        <dbReference type="ARBA" id="ARBA00010254"/>
    </source>
</evidence>
<evidence type="ECO:0000256" key="3">
    <source>
        <dbReference type="ARBA" id="ARBA00022884"/>
    </source>
</evidence>
<comment type="subunit">
    <text evidence="6">Part of the 30S ribosomal subunit.</text>
</comment>
<accession>A0A4Q7DN29</accession>
<dbReference type="Gene3D" id="2.40.50.140">
    <property type="entry name" value="Nucleic acid-binding proteins"/>
    <property type="match status" value="1"/>
</dbReference>
<dbReference type="RefSeq" id="WP_130154007.1">
    <property type="nucleotide sequence ID" value="NZ_SCFB01000005.1"/>
</dbReference>
<evidence type="ECO:0000256" key="6">
    <source>
        <dbReference type="HAMAP-Rule" id="MF_01345"/>
    </source>
</evidence>
<dbReference type="InterPro" id="IPR019979">
    <property type="entry name" value="Ribosomal_uS17_CS"/>
</dbReference>
<dbReference type="InterPro" id="IPR019984">
    <property type="entry name" value="Ribosomal_uS17_bact/chlr"/>
</dbReference>
<dbReference type="GO" id="GO:0006412">
    <property type="term" value="P:translation"/>
    <property type="evidence" value="ECO:0007669"/>
    <property type="project" value="UniProtKB-UniRule"/>
</dbReference>
<dbReference type="GO" id="GO:0022627">
    <property type="term" value="C:cytosolic small ribosomal subunit"/>
    <property type="evidence" value="ECO:0007669"/>
    <property type="project" value="UniProtKB-UniRule"/>
</dbReference>
<sequence length="78" mass="9030">MPRRILQGIVVSDKGDKTLIVRVEKNVMHPLYKKNIKKHSRYATHDPDNKYKTGDMISIIESKPISKTKKWIVSEQPA</sequence>